<proteinExistence type="predicted"/>
<dbReference type="EMBL" id="KV020433">
    <property type="protein sequence ID" value="KZV14530.1"/>
    <property type="molecule type" value="Genomic_DNA"/>
</dbReference>
<organism evidence="2 3">
    <name type="scientific">Dorcoceras hygrometricum</name>
    <dbReference type="NCBI Taxonomy" id="472368"/>
    <lineage>
        <taxon>Eukaryota</taxon>
        <taxon>Viridiplantae</taxon>
        <taxon>Streptophyta</taxon>
        <taxon>Embryophyta</taxon>
        <taxon>Tracheophyta</taxon>
        <taxon>Spermatophyta</taxon>
        <taxon>Magnoliopsida</taxon>
        <taxon>eudicotyledons</taxon>
        <taxon>Gunneridae</taxon>
        <taxon>Pentapetalae</taxon>
        <taxon>asterids</taxon>
        <taxon>lamiids</taxon>
        <taxon>Lamiales</taxon>
        <taxon>Gesneriaceae</taxon>
        <taxon>Didymocarpoideae</taxon>
        <taxon>Trichosporeae</taxon>
        <taxon>Loxocarpinae</taxon>
        <taxon>Dorcoceras</taxon>
    </lineage>
</organism>
<protein>
    <submittedName>
        <fullName evidence="2">Mesoderm induction early response protein 1 isoform 1</fullName>
    </submittedName>
</protein>
<feature type="compositionally biased region" description="Basic and acidic residues" evidence="1">
    <location>
        <begin position="67"/>
        <end position="84"/>
    </location>
</feature>
<reference evidence="2 3" key="1">
    <citation type="journal article" date="2015" name="Proc. Natl. Acad. Sci. U.S.A.">
        <title>The resurrection genome of Boea hygrometrica: A blueprint for survival of dehydration.</title>
        <authorList>
            <person name="Xiao L."/>
            <person name="Yang G."/>
            <person name="Zhang L."/>
            <person name="Yang X."/>
            <person name="Zhao S."/>
            <person name="Ji Z."/>
            <person name="Zhou Q."/>
            <person name="Hu M."/>
            <person name="Wang Y."/>
            <person name="Chen M."/>
            <person name="Xu Y."/>
            <person name="Jin H."/>
            <person name="Xiao X."/>
            <person name="Hu G."/>
            <person name="Bao F."/>
            <person name="Hu Y."/>
            <person name="Wan P."/>
            <person name="Li L."/>
            <person name="Deng X."/>
            <person name="Kuang T."/>
            <person name="Xiang C."/>
            <person name="Zhu J.K."/>
            <person name="Oliver M.J."/>
            <person name="He Y."/>
        </authorList>
    </citation>
    <scope>NUCLEOTIDE SEQUENCE [LARGE SCALE GENOMIC DNA]</scope>
    <source>
        <strain evidence="3">cv. XS01</strain>
    </source>
</reference>
<feature type="compositionally biased region" description="Polar residues" evidence="1">
    <location>
        <begin position="32"/>
        <end position="44"/>
    </location>
</feature>
<feature type="compositionally biased region" description="Basic and acidic residues" evidence="1">
    <location>
        <begin position="94"/>
        <end position="115"/>
    </location>
</feature>
<dbReference type="Proteomes" id="UP000250235">
    <property type="component" value="Unassembled WGS sequence"/>
</dbReference>
<dbReference type="InterPro" id="IPR040304">
    <property type="entry name" value="ATG8-IP-1/2"/>
</dbReference>
<gene>
    <name evidence="2" type="ORF">F511_42765</name>
</gene>
<evidence type="ECO:0000313" key="2">
    <source>
        <dbReference type="EMBL" id="KZV14530.1"/>
    </source>
</evidence>
<dbReference type="PANTHER" id="PTHR34797">
    <property type="entry name" value="ATG8-INTERACTING PROTEIN 2"/>
    <property type="match status" value="1"/>
</dbReference>
<evidence type="ECO:0000256" key="1">
    <source>
        <dbReference type="SAM" id="MobiDB-lite"/>
    </source>
</evidence>
<dbReference type="PANTHER" id="PTHR34797:SF1">
    <property type="entry name" value="ATG8-INTERACTING PROTEIN 2"/>
    <property type="match status" value="1"/>
</dbReference>
<dbReference type="AlphaFoldDB" id="A0A2Z7A6K0"/>
<feature type="region of interest" description="Disordered" evidence="1">
    <location>
        <begin position="1"/>
        <end position="115"/>
    </location>
</feature>
<evidence type="ECO:0000313" key="3">
    <source>
        <dbReference type="Proteomes" id="UP000250235"/>
    </source>
</evidence>
<feature type="region of interest" description="Disordered" evidence="1">
    <location>
        <begin position="163"/>
        <end position="182"/>
    </location>
</feature>
<name>A0A2Z7A6K0_9LAMI</name>
<sequence>MADDKEEEAMPKGNEWEVLTLTDSEYAAAPGPTQSPLDDSQSNLVGDDTAETSNPMIMSGHFVFPRRQNENLQEKSEDSGKGDFGDATEQMVNEEGKPESKHEEDLIDKGLIPDEFPRTPNMDAKGDEIFFNFADDASSNLLGKDQSMQTAVKFDLHDSKSSSFMNEECSGITEPSESLGDAEKARLSNVQQHGQEVEDNSEPSNLPSAAVMGLVILGHRWQRDRQQALLPKSQLVIDDEGTGWILGPVSRLKAVTTLGGQPGSYIRVSIFDNT</sequence>
<keyword evidence="3" id="KW-1185">Reference proteome</keyword>
<accession>A0A2Z7A6K0</accession>
<dbReference type="OrthoDB" id="604034at2759"/>